<dbReference type="SUPFAM" id="SSF117782">
    <property type="entry name" value="YbjQ-like"/>
    <property type="match status" value="1"/>
</dbReference>
<dbReference type="Proteomes" id="UP000245678">
    <property type="component" value="Unassembled WGS sequence"/>
</dbReference>
<gene>
    <name evidence="2" type="ORF">LX99_03334</name>
</gene>
<organism evidence="2 3">
    <name type="scientific">Mucilaginibacter oryzae</name>
    <dbReference type="NCBI Taxonomy" id="468058"/>
    <lineage>
        <taxon>Bacteria</taxon>
        <taxon>Pseudomonadati</taxon>
        <taxon>Bacteroidota</taxon>
        <taxon>Sphingobacteriia</taxon>
        <taxon>Sphingobacteriales</taxon>
        <taxon>Sphingobacteriaceae</taxon>
        <taxon>Mucilaginibacter</taxon>
    </lineage>
</organism>
<proteinExistence type="inferred from homology"/>
<sequence length="365" mass="40993">MLLPKQVLVVTTSGLDNHKVTTYLKPVSAHVVAGTNIFTDFAASLSDFFGGRSGAYQRQLSSIYDEAIERLKVAAFEIGANCVLGLKVDIDEISGKNKAMFMITAVGTAAVFENINRAVPVVNTDLQLDVVSVEKINILKKKYQVLRQMAIESADVDDETWNFISDNLVEEALPLLIKKYKMLIANLQLDLAKEFLKRVISYLSQFPEEKIQELLYNAIFNEADPKIARELTQIIHELRVLDLKLIQNVLINGDFEKQKKVVRFVGCDKSFYDREDVSDFGRIKELIMQKFPERGSRTTKKQLLSSKEKDIWVCACGGSADIGERCGKCNKDIYGLKEGDPVIGNALSVIDQKIELISHFISNNF</sequence>
<dbReference type="PANTHER" id="PTHR34068:SF1">
    <property type="entry name" value="UPF0145 PROTEIN YBJQ"/>
    <property type="match status" value="1"/>
</dbReference>
<name>A0A316H7R0_9SPHI</name>
<protein>
    <submittedName>
        <fullName evidence="2">Uncharacterized protein YbjQ (UPF0145 family)</fullName>
    </submittedName>
</protein>
<keyword evidence="3" id="KW-1185">Reference proteome</keyword>
<dbReference type="EMBL" id="QGHA01000006">
    <property type="protein sequence ID" value="PWK76468.1"/>
    <property type="molecule type" value="Genomic_DNA"/>
</dbReference>
<comment type="similarity">
    <text evidence="1">Belongs to the UPF0145 family.</text>
</comment>
<evidence type="ECO:0000256" key="1">
    <source>
        <dbReference type="ARBA" id="ARBA00010751"/>
    </source>
</evidence>
<evidence type="ECO:0000313" key="3">
    <source>
        <dbReference type="Proteomes" id="UP000245678"/>
    </source>
</evidence>
<reference evidence="2 3" key="1">
    <citation type="submission" date="2018-05" db="EMBL/GenBank/DDBJ databases">
        <title>Genomic Encyclopedia of Archaeal and Bacterial Type Strains, Phase II (KMG-II): from individual species to whole genera.</title>
        <authorList>
            <person name="Goeker M."/>
        </authorList>
    </citation>
    <scope>NUCLEOTIDE SEQUENCE [LARGE SCALE GENOMIC DNA]</scope>
    <source>
        <strain evidence="2 3">DSM 19975</strain>
    </source>
</reference>
<dbReference type="PANTHER" id="PTHR34068">
    <property type="entry name" value="UPF0145 PROTEIN YBJQ"/>
    <property type="match status" value="1"/>
</dbReference>
<dbReference type="RefSeq" id="WP_109608877.1">
    <property type="nucleotide sequence ID" value="NZ_QGHA01000006.1"/>
</dbReference>
<dbReference type="InterPro" id="IPR002765">
    <property type="entry name" value="UPF0145_YbjQ-like"/>
</dbReference>
<dbReference type="AlphaFoldDB" id="A0A316H7R0"/>
<dbReference type="Gene3D" id="3.30.110.70">
    <property type="entry name" value="Hypothetical protein apc22750. Chain B"/>
    <property type="match status" value="1"/>
</dbReference>
<accession>A0A316H7R0</accession>
<evidence type="ECO:0000313" key="2">
    <source>
        <dbReference type="EMBL" id="PWK76468.1"/>
    </source>
</evidence>
<dbReference type="InterPro" id="IPR035439">
    <property type="entry name" value="UPF0145_dom_sf"/>
</dbReference>
<comment type="caution">
    <text evidence="2">The sequence shown here is derived from an EMBL/GenBank/DDBJ whole genome shotgun (WGS) entry which is preliminary data.</text>
</comment>
<dbReference type="Pfam" id="PF01906">
    <property type="entry name" value="YbjQ_1"/>
    <property type="match status" value="1"/>
</dbReference>